<proteinExistence type="predicted"/>
<gene>
    <name evidence="1" type="ordered locus">Acav_1742</name>
</gene>
<dbReference type="Proteomes" id="UP000002482">
    <property type="component" value="Chromosome"/>
</dbReference>
<sequence>MPAFVRAFTDLLAAGALWISRPGIRAPGPFRGRPCQGRAWRRAFPHAGKEEIRDFLDMFAGSFLLHAGERLRFAPEDRILDVYAARYPRKGGLGVDAMELEVLALETRGRYGVDLEAIWSEHLTLGELFAACRSGERLPPR</sequence>
<protein>
    <submittedName>
        <fullName evidence="1">Uncharacterized protein</fullName>
    </submittedName>
</protein>
<dbReference type="EMBL" id="CP002521">
    <property type="protein sequence ID" value="ADX45660.1"/>
    <property type="molecule type" value="Genomic_DNA"/>
</dbReference>
<dbReference type="HOGENOM" id="CLU_1883274_0_0_4"/>
<reference evidence="1" key="1">
    <citation type="submission" date="2011-02" db="EMBL/GenBank/DDBJ databases">
        <title>Complete sequence of Acidovorax avenae subsp. avenae ATCC 19860.</title>
        <authorList>
            <consortium name="US DOE Joint Genome Institute"/>
            <person name="Lucas S."/>
            <person name="Copeland A."/>
            <person name="Lapidus A."/>
            <person name="Cheng J.-F."/>
            <person name="Goodwin L."/>
            <person name="Pitluck S."/>
            <person name="Chertkov O."/>
            <person name="Held B."/>
            <person name="Detter J.C."/>
            <person name="Han C."/>
            <person name="Tapia R."/>
            <person name="Land M."/>
            <person name="Hauser L."/>
            <person name="Kyrpides N."/>
            <person name="Ivanova N."/>
            <person name="Ovchinnikova G."/>
            <person name="Pagani I."/>
            <person name="Gordon S."/>
            <person name="Woyke T."/>
        </authorList>
    </citation>
    <scope>NUCLEOTIDE SEQUENCE</scope>
    <source>
        <strain evidence="1">ATCC 19860</strain>
    </source>
</reference>
<keyword evidence="2" id="KW-1185">Reference proteome</keyword>
<dbReference type="KEGG" id="aaa:Acav_1742"/>
<organism evidence="1 2">
    <name type="scientific">Paracidovorax avenae (strain ATCC 19860 / DSM 7227 / CCUG 15838 / JCM 20985 / LMG 2117 / NCPPB 1011)</name>
    <name type="common">Acidovorax avenae</name>
    <dbReference type="NCBI Taxonomy" id="643561"/>
    <lineage>
        <taxon>Bacteria</taxon>
        <taxon>Pseudomonadati</taxon>
        <taxon>Pseudomonadota</taxon>
        <taxon>Betaproteobacteria</taxon>
        <taxon>Burkholderiales</taxon>
        <taxon>Comamonadaceae</taxon>
        <taxon>Paracidovorax</taxon>
    </lineage>
</organism>
<accession>F0Q5N2</accession>
<dbReference type="AlphaFoldDB" id="F0Q5N2"/>
<dbReference type="RefSeq" id="WP_013594179.1">
    <property type="nucleotide sequence ID" value="NC_015138.1"/>
</dbReference>
<evidence type="ECO:0000313" key="2">
    <source>
        <dbReference type="Proteomes" id="UP000002482"/>
    </source>
</evidence>
<dbReference type="OrthoDB" id="7067169at2"/>
<name>F0Q5N2_PARA1</name>
<dbReference type="GeneID" id="34235617"/>
<evidence type="ECO:0000313" key="1">
    <source>
        <dbReference type="EMBL" id="ADX45660.1"/>
    </source>
</evidence>